<comment type="subcellular location">
    <subcellularLocation>
        <location evidence="1">Nucleus</location>
    </subcellularLocation>
</comment>
<organism evidence="6 7">
    <name type="scientific">Musa balbisiana</name>
    <name type="common">Banana</name>
    <dbReference type="NCBI Taxonomy" id="52838"/>
    <lineage>
        <taxon>Eukaryota</taxon>
        <taxon>Viridiplantae</taxon>
        <taxon>Streptophyta</taxon>
        <taxon>Embryophyta</taxon>
        <taxon>Tracheophyta</taxon>
        <taxon>Spermatophyta</taxon>
        <taxon>Magnoliopsida</taxon>
        <taxon>Liliopsida</taxon>
        <taxon>Zingiberales</taxon>
        <taxon>Musaceae</taxon>
        <taxon>Musa</taxon>
    </lineage>
</organism>
<feature type="domain" description="CRC" evidence="5">
    <location>
        <begin position="133"/>
        <end position="257"/>
    </location>
</feature>
<dbReference type="SMART" id="SM01114">
    <property type="entry name" value="CXC"/>
    <property type="match status" value="2"/>
</dbReference>
<keyword evidence="7" id="KW-1185">Reference proteome</keyword>
<reference evidence="6 7" key="1">
    <citation type="journal article" date="2019" name="Nat. Plants">
        <title>Genome sequencing of Musa balbisiana reveals subgenome evolution and function divergence in polyploid bananas.</title>
        <authorList>
            <person name="Yao X."/>
        </authorList>
    </citation>
    <scope>NUCLEOTIDE SEQUENCE [LARGE SCALE GENOMIC DNA]</scope>
    <source>
        <strain evidence="7">cv. DH-PKW</strain>
        <tissue evidence="6">Leaves</tissue>
    </source>
</reference>
<evidence type="ECO:0000256" key="3">
    <source>
        <dbReference type="ARBA" id="ARBA00023242"/>
    </source>
</evidence>
<dbReference type="GO" id="GO:0005634">
    <property type="term" value="C:nucleus"/>
    <property type="evidence" value="ECO:0007669"/>
    <property type="project" value="UniProtKB-SubCell"/>
</dbReference>
<dbReference type="STRING" id="52838.A0A4S8IR23"/>
<dbReference type="InterPro" id="IPR033467">
    <property type="entry name" value="Tesmin/TSO1-like_CXC"/>
</dbReference>
<comment type="caution">
    <text evidence="6">The sequence shown here is derived from an EMBL/GenBank/DDBJ whole genome shotgun (WGS) entry which is preliminary data.</text>
</comment>
<dbReference type="PROSITE" id="PS51634">
    <property type="entry name" value="CRC"/>
    <property type="match status" value="1"/>
</dbReference>
<gene>
    <name evidence="6" type="ORF">C4D60_Mb06t27550</name>
</gene>
<feature type="region of interest" description="Disordered" evidence="4">
    <location>
        <begin position="405"/>
        <end position="426"/>
    </location>
</feature>
<comment type="similarity">
    <text evidence="2">Belongs to the lin-54 family.</text>
</comment>
<dbReference type="PANTHER" id="PTHR12446:SF34">
    <property type="entry name" value="PROTEIN LIN-54 HOMOLOG"/>
    <property type="match status" value="1"/>
</dbReference>
<feature type="region of interest" description="Disordered" evidence="4">
    <location>
        <begin position="441"/>
        <end position="473"/>
    </location>
</feature>
<proteinExistence type="inferred from homology"/>
<evidence type="ECO:0000313" key="7">
    <source>
        <dbReference type="Proteomes" id="UP000317650"/>
    </source>
</evidence>
<dbReference type="PANTHER" id="PTHR12446">
    <property type="entry name" value="TESMIN/TSO1-RELATED"/>
    <property type="match status" value="1"/>
</dbReference>
<dbReference type="InterPro" id="IPR028307">
    <property type="entry name" value="Lin-54_fam"/>
</dbReference>
<feature type="region of interest" description="Disordered" evidence="4">
    <location>
        <begin position="1"/>
        <end position="22"/>
    </location>
</feature>
<dbReference type="AlphaFoldDB" id="A0A4S8IR23"/>
<keyword evidence="3" id="KW-0539">Nucleus</keyword>
<evidence type="ECO:0000313" key="6">
    <source>
        <dbReference type="EMBL" id="THU51107.1"/>
    </source>
</evidence>
<sequence>MDQRLRASMEQSVQPVSSASSDFPPRKLVRHLDFTAVAYGGVSPSNALSIALDSPQQLQPPPRATPASLPLSRPSIPSITAGSFYIFLMSVCIIFIDCKESAHSLIVNLFSKPESPKSRPRLLSDAKDGTPTRKKNCNCKHSKCLKLYCECFASGVYCDGCNCTNCCNNVENEAARHEAVEATLERNPNAFRPKIGSSPHASRVSRDEAGELPLVGKHNKGCHCKKSGCLKKYCECFQANILCSDNCKCMDCKNFEGSEERKALFRGDHGSTLYMQQTASATVNGAIGPSGFMSPSPSKKRKNQELLFGALVKDQPIKRLAQLPQIVSLRTLNDCPCKAKTSAPSSFSASVPAASVINTAPVVSTKVTYRSLLADIVQPEHIRDLCKLLAVASGKVAKTFADRKAQKLTEKEGQSETSPIQSNDDIDQTWHDLDMKKASADEYSSEIPVEKANMEESGSDCRDGQKSGRPTSPGTLALLCDEQDTIFMPSQATDTVSRSFSNQSITEVYVEQERCVLMEFRDYLLKLVTYGQMKEEKYSSMSAEHEKPCHLESAINGVATTVVPVAVETPQIAAYSSKYYRVGQQNIGNGDIKPKTEKSEV</sequence>
<dbReference type="Pfam" id="PF03638">
    <property type="entry name" value="TCR"/>
    <property type="match status" value="2"/>
</dbReference>
<feature type="compositionally biased region" description="Polar residues" evidence="4">
    <location>
        <begin position="9"/>
        <end position="21"/>
    </location>
</feature>
<accession>A0A4S8IR23</accession>
<feature type="compositionally biased region" description="Basic and acidic residues" evidence="4">
    <location>
        <begin position="448"/>
        <end position="466"/>
    </location>
</feature>
<dbReference type="InterPro" id="IPR005172">
    <property type="entry name" value="CRC"/>
</dbReference>
<evidence type="ECO:0000259" key="5">
    <source>
        <dbReference type="PROSITE" id="PS51634"/>
    </source>
</evidence>
<protein>
    <recommendedName>
        <fullName evidence="5">CRC domain-containing protein</fullName>
    </recommendedName>
</protein>
<dbReference type="EMBL" id="PYDT01000009">
    <property type="protein sequence ID" value="THU51107.1"/>
    <property type="molecule type" value="Genomic_DNA"/>
</dbReference>
<name>A0A4S8IR23_MUSBA</name>
<evidence type="ECO:0000256" key="1">
    <source>
        <dbReference type="ARBA" id="ARBA00004123"/>
    </source>
</evidence>
<feature type="compositionally biased region" description="Basic and acidic residues" evidence="4">
    <location>
        <begin position="405"/>
        <end position="414"/>
    </location>
</feature>
<evidence type="ECO:0000256" key="2">
    <source>
        <dbReference type="ARBA" id="ARBA00007267"/>
    </source>
</evidence>
<dbReference type="Proteomes" id="UP000317650">
    <property type="component" value="Chromosome 6"/>
</dbReference>
<evidence type="ECO:0000256" key="4">
    <source>
        <dbReference type="SAM" id="MobiDB-lite"/>
    </source>
</evidence>
<dbReference type="GO" id="GO:0006355">
    <property type="term" value="P:regulation of DNA-templated transcription"/>
    <property type="evidence" value="ECO:0007669"/>
    <property type="project" value="TreeGrafter"/>
</dbReference>